<evidence type="ECO:0000256" key="3">
    <source>
        <dbReference type="ARBA" id="ARBA00022692"/>
    </source>
</evidence>
<evidence type="ECO:0000313" key="11">
    <source>
        <dbReference type="EMBL" id="CAB3378851.1"/>
    </source>
</evidence>
<evidence type="ECO:0000256" key="7">
    <source>
        <dbReference type="ARBA" id="ARBA00023170"/>
    </source>
</evidence>
<dbReference type="Gene3D" id="1.20.1070.10">
    <property type="entry name" value="Rhodopsin 7-helix transmembrane proteins"/>
    <property type="match status" value="1"/>
</dbReference>
<feature type="transmembrane region" description="Helical" evidence="9">
    <location>
        <begin position="384"/>
        <end position="406"/>
    </location>
</feature>
<dbReference type="EMBL" id="CADEPI010000173">
    <property type="protein sequence ID" value="CAB3378851.1"/>
    <property type="molecule type" value="Genomic_DNA"/>
</dbReference>
<feature type="transmembrane region" description="Helical" evidence="9">
    <location>
        <begin position="463"/>
        <end position="482"/>
    </location>
</feature>
<evidence type="ECO:0000256" key="5">
    <source>
        <dbReference type="ARBA" id="ARBA00023040"/>
    </source>
</evidence>
<dbReference type="InterPro" id="IPR017981">
    <property type="entry name" value="GPCR_2-like_7TM"/>
</dbReference>
<keyword evidence="4 9" id="KW-1133">Transmembrane helix</keyword>
<dbReference type="InterPro" id="IPR051384">
    <property type="entry name" value="Mth_GPCR"/>
</dbReference>
<dbReference type="PROSITE" id="PS50261">
    <property type="entry name" value="G_PROTEIN_RECEP_F2_4"/>
    <property type="match status" value="1"/>
</dbReference>
<dbReference type="GO" id="GO:0008528">
    <property type="term" value="F:G protein-coupled peptide receptor activity"/>
    <property type="evidence" value="ECO:0007669"/>
    <property type="project" value="TreeGrafter"/>
</dbReference>
<comment type="subcellular location">
    <subcellularLocation>
        <location evidence="1">Membrane</location>
        <topology evidence="1">Multi-pass membrane protein</topology>
    </subcellularLocation>
</comment>
<evidence type="ECO:0000313" key="12">
    <source>
        <dbReference type="Proteomes" id="UP000494165"/>
    </source>
</evidence>
<dbReference type="SUPFAM" id="SSF63877">
    <property type="entry name" value="Methuselah ectodomain"/>
    <property type="match status" value="1"/>
</dbReference>
<sequence>MERGAVQRRHVEARLLEILFILTGSLLILRQTRIQKQRDMKASIFILLLVPGLALGQDFCKEELRTRVEDAILLKNGTLMTGDGDNYPEGAFWKDEAEGHWWVCPCLSAPCIRICDKEFAEEVINALGEFEPVSHFLWDEVLETNTTPIESFKQVHGAKCDDLSDVLKKEHVTILTNGKMLLENETEIFDAEHYCVHQMEGNSIHLVHCLVVDSGKFDETLDFKIYSTTLYMSSIFLIITVAAYTFSPLIKSFHGKSVLCHVACLAVTSVILAGKIFSYQIGRYDQFVPEEQCFLIGFIPLYSYLAHMFWLNTMCIDIFFTYKGVSRTGKNYFAKFAIYSFCGPIPIMAVAVIFNLINDDNSIFNPNIGNDKCWINGAAPEWLYFYGPSLIMLLTDFGLLFATYCARGEPVRTTEETEETVPQEKERRRTYLMLTLLVCLMFVADAIPYFIGGVQGVGRIVNIMIVFGASRGVLIFLLLVCADNICDKEVPCRPLAHRPVSRARLDFWTQIVIVAAVLIFDKAKGNGTTCWIDGPALTSGFSTWDTEPDSTPLGSELRRSNIIYRNNGFI</sequence>
<keyword evidence="6 9" id="KW-0472">Membrane</keyword>
<dbReference type="InterPro" id="IPR036272">
    <property type="entry name" value="Methuselah_N_sf"/>
</dbReference>
<accession>A0A8S1D536</accession>
<evidence type="ECO:0000259" key="10">
    <source>
        <dbReference type="PROSITE" id="PS50261"/>
    </source>
</evidence>
<feature type="transmembrane region" description="Helical" evidence="9">
    <location>
        <begin position="225"/>
        <end position="246"/>
    </location>
</feature>
<dbReference type="OrthoDB" id="6082634at2759"/>
<feature type="domain" description="G-protein coupled receptors family 2 profile 2" evidence="10">
    <location>
        <begin position="293"/>
        <end position="483"/>
    </location>
</feature>
<evidence type="ECO:0000256" key="1">
    <source>
        <dbReference type="ARBA" id="ARBA00004141"/>
    </source>
</evidence>
<proteinExistence type="inferred from homology"/>
<dbReference type="GO" id="GO:0007166">
    <property type="term" value="P:cell surface receptor signaling pathway"/>
    <property type="evidence" value="ECO:0007669"/>
    <property type="project" value="InterPro"/>
</dbReference>
<comment type="similarity">
    <text evidence="2">Belongs to the G-protein coupled receptor 2 family. Mth subfamily.</text>
</comment>
<dbReference type="GO" id="GO:0005886">
    <property type="term" value="C:plasma membrane"/>
    <property type="evidence" value="ECO:0007669"/>
    <property type="project" value="TreeGrafter"/>
</dbReference>
<name>A0A8S1D536_9INSE</name>
<dbReference type="PANTHER" id="PTHR47154:SF2">
    <property type="entry name" value="G-PROTEIN COUPLED RECEPTOR MTH-RELATED"/>
    <property type="match status" value="1"/>
</dbReference>
<feature type="transmembrane region" description="Helical" evidence="9">
    <location>
        <begin position="301"/>
        <end position="320"/>
    </location>
</feature>
<organism evidence="11 12">
    <name type="scientific">Cloeon dipterum</name>
    <dbReference type="NCBI Taxonomy" id="197152"/>
    <lineage>
        <taxon>Eukaryota</taxon>
        <taxon>Metazoa</taxon>
        <taxon>Ecdysozoa</taxon>
        <taxon>Arthropoda</taxon>
        <taxon>Hexapoda</taxon>
        <taxon>Insecta</taxon>
        <taxon>Pterygota</taxon>
        <taxon>Palaeoptera</taxon>
        <taxon>Ephemeroptera</taxon>
        <taxon>Pisciforma</taxon>
        <taxon>Baetidae</taxon>
        <taxon>Cloeon</taxon>
    </lineage>
</organism>
<feature type="transmembrane region" description="Helical" evidence="9">
    <location>
        <begin position="258"/>
        <end position="281"/>
    </location>
</feature>
<gene>
    <name evidence="11" type="ORF">CLODIP_2_CD00550</name>
</gene>
<dbReference type="InterPro" id="IPR000832">
    <property type="entry name" value="GPCR_2_secretin-like"/>
</dbReference>
<feature type="transmembrane region" description="Helical" evidence="9">
    <location>
        <begin position="431"/>
        <end position="451"/>
    </location>
</feature>
<feature type="transmembrane region" description="Helical" evidence="9">
    <location>
        <begin position="332"/>
        <end position="357"/>
    </location>
</feature>
<evidence type="ECO:0000256" key="6">
    <source>
        <dbReference type="ARBA" id="ARBA00023136"/>
    </source>
</evidence>
<dbReference type="Proteomes" id="UP000494165">
    <property type="component" value="Unassembled WGS sequence"/>
</dbReference>
<comment type="caution">
    <text evidence="11">The sequence shown here is derived from an EMBL/GenBank/DDBJ whole genome shotgun (WGS) entry which is preliminary data.</text>
</comment>
<evidence type="ECO:0000256" key="4">
    <source>
        <dbReference type="ARBA" id="ARBA00022989"/>
    </source>
</evidence>
<dbReference type="AlphaFoldDB" id="A0A8S1D536"/>
<keyword evidence="12" id="KW-1185">Reference proteome</keyword>
<keyword evidence="8" id="KW-0807">Transducer</keyword>
<dbReference type="PANTHER" id="PTHR47154">
    <property type="entry name" value="G-PROTEIN COUPLED RECEPTOR MTH-RELATED"/>
    <property type="match status" value="1"/>
</dbReference>
<evidence type="ECO:0000256" key="9">
    <source>
        <dbReference type="SAM" id="Phobius"/>
    </source>
</evidence>
<evidence type="ECO:0000256" key="2">
    <source>
        <dbReference type="ARBA" id="ARBA00008979"/>
    </source>
</evidence>
<reference evidence="11 12" key="1">
    <citation type="submission" date="2020-04" db="EMBL/GenBank/DDBJ databases">
        <authorList>
            <person name="Alioto T."/>
            <person name="Alioto T."/>
            <person name="Gomez Garrido J."/>
        </authorList>
    </citation>
    <scope>NUCLEOTIDE SEQUENCE [LARGE SCALE GENOMIC DNA]</scope>
</reference>
<evidence type="ECO:0000256" key="8">
    <source>
        <dbReference type="ARBA" id="ARBA00023224"/>
    </source>
</evidence>
<keyword evidence="7" id="KW-0675">Receptor</keyword>
<protein>
    <recommendedName>
        <fullName evidence="10">G-protein coupled receptors family 2 profile 2 domain-containing protein</fullName>
    </recommendedName>
</protein>
<keyword evidence="3 9" id="KW-0812">Transmembrane</keyword>
<dbReference type="Pfam" id="PF00002">
    <property type="entry name" value="7tm_2"/>
    <property type="match status" value="1"/>
</dbReference>
<keyword evidence="5" id="KW-0297">G-protein coupled receptor</keyword>